<evidence type="ECO:0000256" key="4">
    <source>
        <dbReference type="ARBA" id="ARBA00009743"/>
    </source>
</evidence>
<evidence type="ECO:0000256" key="8">
    <source>
        <dbReference type="ARBA" id="ARBA00023180"/>
    </source>
</evidence>
<keyword evidence="14" id="KW-1185">Reference proteome</keyword>
<organism evidence="13 14">
    <name type="scientific">Hyaloscypha bicolor E</name>
    <dbReference type="NCBI Taxonomy" id="1095630"/>
    <lineage>
        <taxon>Eukaryota</taxon>
        <taxon>Fungi</taxon>
        <taxon>Dikarya</taxon>
        <taxon>Ascomycota</taxon>
        <taxon>Pezizomycotina</taxon>
        <taxon>Leotiomycetes</taxon>
        <taxon>Helotiales</taxon>
        <taxon>Hyaloscyphaceae</taxon>
        <taxon>Hyaloscypha</taxon>
        <taxon>Hyaloscypha bicolor</taxon>
    </lineage>
</organism>
<dbReference type="GO" id="GO:0005975">
    <property type="term" value="P:carbohydrate metabolic process"/>
    <property type="evidence" value="ECO:0007669"/>
    <property type="project" value="InterPro"/>
</dbReference>
<reference evidence="13 14" key="1">
    <citation type="submission" date="2016-04" db="EMBL/GenBank/DDBJ databases">
        <title>A degradative enzymes factory behind the ericoid mycorrhizal symbiosis.</title>
        <authorList>
            <consortium name="DOE Joint Genome Institute"/>
            <person name="Martino E."/>
            <person name="Morin E."/>
            <person name="Grelet G."/>
            <person name="Kuo A."/>
            <person name="Kohler A."/>
            <person name="Daghino S."/>
            <person name="Barry K."/>
            <person name="Choi C."/>
            <person name="Cichocki N."/>
            <person name="Clum A."/>
            <person name="Copeland A."/>
            <person name="Hainaut M."/>
            <person name="Haridas S."/>
            <person name="Labutti K."/>
            <person name="Lindquist E."/>
            <person name="Lipzen A."/>
            <person name="Khouja H.-R."/>
            <person name="Murat C."/>
            <person name="Ohm R."/>
            <person name="Olson A."/>
            <person name="Spatafora J."/>
            <person name="Veneault-Fourrey C."/>
            <person name="Henrissat B."/>
            <person name="Grigoriev I."/>
            <person name="Martin F."/>
            <person name="Perotto S."/>
        </authorList>
    </citation>
    <scope>NUCLEOTIDE SEQUENCE [LARGE SCALE GENOMIC DNA]</scope>
    <source>
        <strain evidence="13 14">E</strain>
    </source>
</reference>
<keyword evidence="8" id="KW-0325">Glycoprotein</keyword>
<dbReference type="PANTHER" id="PTHR11452:SF61">
    <property type="entry name" value="ALPHA-GALACTOSIDASE B-RELATED"/>
    <property type="match status" value="1"/>
</dbReference>
<proteinExistence type="inferred from homology"/>
<dbReference type="Pfam" id="PF17801">
    <property type="entry name" value="Melibiase_C"/>
    <property type="match status" value="1"/>
</dbReference>
<keyword evidence="9 10" id="KW-0326">Glycosidase</keyword>
<comment type="catalytic activity">
    <reaction evidence="1 10">
        <text>Hydrolysis of terminal, non-reducing alpha-D-galactose residues in alpha-D-galactosides, including galactose oligosaccharides, galactomannans and galactolipids.</text>
        <dbReference type="EC" id="3.2.1.22"/>
    </reaction>
</comment>
<dbReference type="GO" id="GO:0005576">
    <property type="term" value="C:extracellular region"/>
    <property type="evidence" value="ECO:0007669"/>
    <property type="project" value="UniProtKB-SubCell"/>
</dbReference>
<dbReference type="Gene3D" id="2.60.40.1180">
    <property type="entry name" value="Golgi alpha-mannosidase II"/>
    <property type="match status" value="1"/>
</dbReference>
<keyword evidence="10" id="KW-1015">Disulfide bond</keyword>
<comment type="similarity">
    <text evidence="4 10">Belongs to the glycosyl hydrolase 27 family.</text>
</comment>
<dbReference type="RefSeq" id="XP_024737552.1">
    <property type="nucleotide sequence ID" value="XM_024884792.1"/>
</dbReference>
<dbReference type="GeneID" id="36592869"/>
<keyword evidence="5" id="KW-0964">Secreted</keyword>
<evidence type="ECO:0000313" key="14">
    <source>
        <dbReference type="Proteomes" id="UP000235371"/>
    </source>
</evidence>
<sequence>MYTSISLAALLVRAVAALVLEDGVGKLHALGWNSWNAFGCNINETKVIAAANQMIALGFKDVGYEYVNIDDCWAAKTGRDNSTGQIIPDPAKFPSGIKGVADRIHALGLKVGIYGSAGTQTCGGYPAQIGHEQLDAAAFAAWGIDYFKYDNCYVPDGWIDTYTACVPDQWQKYGPYVNGPCGVSASDAPIGYDWASSNTSHRYNIMRDALLAQNRTILYSLCEWGQANVQQWGNATGSSWRISGGINPYVNFWGHNDADMLEVGNGNLTLAETRSHFAFWAAMKSPLIIGTTLESLPDTHVNILKNKYLLSFSQDQVHGAPAIPYKWGTNPNWTFNATHPAEYWSGKSTRGILTLALNGLDTSATREILWGEIPHLDTDSDAFMTTDIWTGKSLGCRKGGIKTVVQSHDTVGYLIGEKCTPG</sequence>
<dbReference type="InParanoid" id="A0A2J6TCF7"/>
<dbReference type="EMBL" id="KZ613788">
    <property type="protein sequence ID" value="PMD60648.1"/>
    <property type="molecule type" value="Genomic_DNA"/>
</dbReference>
<dbReference type="STRING" id="1095630.A0A2J6TCF7"/>
<evidence type="ECO:0000256" key="10">
    <source>
        <dbReference type="RuleBase" id="RU361168"/>
    </source>
</evidence>
<keyword evidence="7 10" id="KW-0378">Hydrolase</keyword>
<dbReference type="InterPro" id="IPR000111">
    <property type="entry name" value="Glyco_hydro_27/36_CS"/>
</dbReference>
<accession>A0A2J6TCF7</accession>
<evidence type="ECO:0000256" key="11">
    <source>
        <dbReference type="SAM" id="SignalP"/>
    </source>
</evidence>
<feature type="signal peptide" evidence="11">
    <location>
        <begin position="1"/>
        <end position="17"/>
    </location>
</feature>
<dbReference type="InterPro" id="IPR017853">
    <property type="entry name" value="GH"/>
</dbReference>
<dbReference type="SUPFAM" id="SSF51011">
    <property type="entry name" value="Glycosyl hydrolase domain"/>
    <property type="match status" value="1"/>
</dbReference>
<keyword evidence="6 11" id="KW-0732">Signal</keyword>
<dbReference type="Proteomes" id="UP000235371">
    <property type="component" value="Unassembled WGS sequence"/>
</dbReference>
<gene>
    <name evidence="13" type="ORF">K444DRAFT_642901</name>
</gene>
<evidence type="ECO:0000259" key="12">
    <source>
        <dbReference type="Pfam" id="PF17801"/>
    </source>
</evidence>
<dbReference type="PROSITE" id="PS00512">
    <property type="entry name" value="ALPHA_GALACTOSIDASE"/>
    <property type="match status" value="1"/>
</dbReference>
<dbReference type="InterPro" id="IPR013780">
    <property type="entry name" value="Glyco_hydro_b"/>
</dbReference>
<evidence type="ECO:0000256" key="9">
    <source>
        <dbReference type="ARBA" id="ARBA00023295"/>
    </source>
</evidence>
<name>A0A2J6TCF7_9HELO</name>
<dbReference type="InterPro" id="IPR013785">
    <property type="entry name" value="Aldolase_TIM"/>
</dbReference>
<evidence type="ECO:0000256" key="5">
    <source>
        <dbReference type="ARBA" id="ARBA00022525"/>
    </source>
</evidence>
<dbReference type="EC" id="3.2.1.22" evidence="10"/>
<dbReference type="InterPro" id="IPR041233">
    <property type="entry name" value="Melibiase_C"/>
</dbReference>
<evidence type="ECO:0000256" key="3">
    <source>
        <dbReference type="ARBA" id="ARBA00004613"/>
    </source>
</evidence>
<evidence type="ECO:0000256" key="7">
    <source>
        <dbReference type="ARBA" id="ARBA00022801"/>
    </source>
</evidence>
<dbReference type="PANTHER" id="PTHR11452">
    <property type="entry name" value="ALPHA-GALACTOSIDASE/ALPHA-N-ACETYLGALACTOSAMINIDASE"/>
    <property type="match status" value="1"/>
</dbReference>
<comment type="subcellular location">
    <subcellularLocation>
        <location evidence="3">Secreted</location>
    </subcellularLocation>
</comment>
<dbReference type="CDD" id="cd14792">
    <property type="entry name" value="GH27"/>
    <property type="match status" value="1"/>
</dbReference>
<dbReference type="Gene3D" id="3.20.20.70">
    <property type="entry name" value="Aldolase class I"/>
    <property type="match status" value="1"/>
</dbReference>
<evidence type="ECO:0000256" key="2">
    <source>
        <dbReference type="ARBA" id="ARBA00003969"/>
    </source>
</evidence>
<dbReference type="OrthoDB" id="5795902at2759"/>
<feature type="chain" id="PRO_5014405457" description="Alpha-galactosidase" evidence="11">
    <location>
        <begin position="18"/>
        <end position="422"/>
    </location>
</feature>
<dbReference type="PRINTS" id="PR00740">
    <property type="entry name" value="GLHYDRLASE27"/>
</dbReference>
<evidence type="ECO:0000256" key="1">
    <source>
        <dbReference type="ARBA" id="ARBA00001255"/>
    </source>
</evidence>
<evidence type="ECO:0000256" key="6">
    <source>
        <dbReference type="ARBA" id="ARBA00022729"/>
    </source>
</evidence>
<dbReference type="Pfam" id="PF16499">
    <property type="entry name" value="Melibiase_2"/>
    <property type="match status" value="2"/>
</dbReference>
<dbReference type="GO" id="GO:0004557">
    <property type="term" value="F:alpha-galactosidase activity"/>
    <property type="evidence" value="ECO:0007669"/>
    <property type="project" value="UniProtKB-EC"/>
</dbReference>
<dbReference type="AlphaFoldDB" id="A0A2J6TCF7"/>
<evidence type="ECO:0000313" key="13">
    <source>
        <dbReference type="EMBL" id="PMD60648.1"/>
    </source>
</evidence>
<feature type="domain" description="Alpha galactosidase C-terminal" evidence="12">
    <location>
        <begin position="339"/>
        <end position="413"/>
    </location>
</feature>
<dbReference type="SUPFAM" id="SSF51445">
    <property type="entry name" value="(Trans)glycosidases"/>
    <property type="match status" value="1"/>
</dbReference>
<protein>
    <recommendedName>
        <fullName evidence="10">Alpha-galactosidase</fullName>
        <ecNumber evidence="10">3.2.1.22</ecNumber>
    </recommendedName>
    <alternativeName>
        <fullName evidence="10">Melibiase</fullName>
    </alternativeName>
</protein>
<comment type="function">
    <text evidence="2">Hydrolyzes a variety of simple alpha-D-galactoside as well as more complex molecules such as oligosaccharides and polysaccharides.</text>
</comment>
<dbReference type="InterPro" id="IPR002241">
    <property type="entry name" value="Glyco_hydro_27"/>
</dbReference>